<evidence type="ECO:0000313" key="1">
    <source>
        <dbReference type="EMBL" id="VDM06240.1"/>
    </source>
</evidence>
<evidence type="ECO:0000313" key="3">
    <source>
        <dbReference type="WBParaSite" id="SSLN_0002059101-mRNA-1"/>
    </source>
</evidence>
<proteinExistence type="predicted"/>
<reference evidence="1 2" key="2">
    <citation type="submission" date="2018-11" db="EMBL/GenBank/DDBJ databases">
        <authorList>
            <consortium name="Pathogen Informatics"/>
        </authorList>
    </citation>
    <scope>NUCLEOTIDE SEQUENCE [LARGE SCALE GENOMIC DNA]</scope>
    <source>
        <strain evidence="1 2">NST_G2</strain>
    </source>
</reference>
<accession>A0A183TTQ6</accession>
<sequence>MNSSSLGQCTRRKASMMMPTWPPMIHANCENVRAECYRWTEQSSTISGSSRISLKCSLSFDIWMMNPVSRPSAICAALPAPCMISSTTSSHSLVSVSIRPRFQLNSELKSMPKPQRQVQIVALRTKKMKSSS</sequence>
<evidence type="ECO:0000313" key="2">
    <source>
        <dbReference type="Proteomes" id="UP000275846"/>
    </source>
</evidence>
<gene>
    <name evidence="1" type="ORF">SSLN_LOCUS19854</name>
</gene>
<keyword evidence="2" id="KW-1185">Reference proteome</keyword>
<dbReference type="EMBL" id="UYSU01049858">
    <property type="protein sequence ID" value="VDM06240.1"/>
    <property type="molecule type" value="Genomic_DNA"/>
</dbReference>
<organism evidence="3">
    <name type="scientific">Schistocephalus solidus</name>
    <name type="common">Tapeworm</name>
    <dbReference type="NCBI Taxonomy" id="70667"/>
    <lineage>
        <taxon>Eukaryota</taxon>
        <taxon>Metazoa</taxon>
        <taxon>Spiralia</taxon>
        <taxon>Lophotrochozoa</taxon>
        <taxon>Platyhelminthes</taxon>
        <taxon>Cestoda</taxon>
        <taxon>Eucestoda</taxon>
        <taxon>Diphyllobothriidea</taxon>
        <taxon>Diphyllobothriidae</taxon>
        <taxon>Schistocephalus</taxon>
    </lineage>
</organism>
<dbReference type="Proteomes" id="UP000275846">
    <property type="component" value="Unassembled WGS sequence"/>
</dbReference>
<reference evidence="3" key="1">
    <citation type="submission" date="2016-06" db="UniProtKB">
        <authorList>
            <consortium name="WormBaseParasite"/>
        </authorList>
    </citation>
    <scope>IDENTIFICATION</scope>
</reference>
<protein>
    <submittedName>
        <fullName evidence="3">Secreted protein</fullName>
    </submittedName>
</protein>
<dbReference type="AlphaFoldDB" id="A0A183TTQ6"/>
<dbReference type="WBParaSite" id="SSLN_0002059101-mRNA-1">
    <property type="protein sequence ID" value="SSLN_0002059101-mRNA-1"/>
    <property type="gene ID" value="SSLN_0002059101"/>
</dbReference>
<name>A0A183TTQ6_SCHSO</name>